<accession>A0A3B1DRH8</accession>
<name>A0A3B1DRH8_9ZZZZ</name>
<protein>
    <submittedName>
        <fullName evidence="2">Uncharacterized protein</fullName>
    </submittedName>
</protein>
<keyword evidence="1" id="KW-1133">Transmembrane helix</keyword>
<dbReference type="EMBL" id="UOGL01000251">
    <property type="protein sequence ID" value="VAX38718.1"/>
    <property type="molecule type" value="Genomic_DNA"/>
</dbReference>
<reference evidence="2" key="1">
    <citation type="submission" date="2018-06" db="EMBL/GenBank/DDBJ databases">
        <authorList>
            <person name="Zhirakovskaya E."/>
        </authorList>
    </citation>
    <scope>NUCLEOTIDE SEQUENCE</scope>
</reference>
<dbReference type="AlphaFoldDB" id="A0A3B1DRH8"/>
<evidence type="ECO:0000256" key="1">
    <source>
        <dbReference type="SAM" id="Phobius"/>
    </source>
</evidence>
<keyword evidence="1" id="KW-0472">Membrane</keyword>
<proteinExistence type="predicted"/>
<feature type="transmembrane region" description="Helical" evidence="1">
    <location>
        <begin position="25"/>
        <end position="45"/>
    </location>
</feature>
<sequence>MDDINRLPSRSPFKQQHLFVKQSSLLLFALLFVIVVSGCQPILMLGRVLYGDPKQPAAFTLGTGTDLEKGEQRILVIASSTPSAHNGGTAVNIDVLDGLTRQLKRKGIKVVNPGEVATWIDDNGGTLDDPTDLLDEFETDYIVHIEIEKFSLNEDHSPSLLRARFSGTVTAYKVLKKGNGHRVKDVWQAEFSKTHPSNHPISSEKISKELFQQQAINRLTAQLSQFFYAQTASETFE</sequence>
<evidence type="ECO:0000313" key="2">
    <source>
        <dbReference type="EMBL" id="VAX38718.1"/>
    </source>
</evidence>
<keyword evidence="1" id="KW-0812">Transmembrane</keyword>
<organism evidence="2">
    <name type="scientific">hydrothermal vent metagenome</name>
    <dbReference type="NCBI Taxonomy" id="652676"/>
    <lineage>
        <taxon>unclassified sequences</taxon>
        <taxon>metagenomes</taxon>
        <taxon>ecological metagenomes</taxon>
    </lineage>
</organism>
<gene>
    <name evidence="2" type="ORF">MNBD_PLANCTO02-2629</name>
</gene>